<gene>
    <name evidence="10" type="ORF">JOC94_001426</name>
</gene>
<dbReference type="PANTHER" id="PTHR21248:SF7">
    <property type="entry name" value="MINOR CARDIOLIPIN SYNTHASE CLSB"/>
    <property type="match status" value="1"/>
</dbReference>
<evidence type="ECO:0000256" key="3">
    <source>
        <dbReference type="ARBA" id="ARBA00022679"/>
    </source>
</evidence>
<dbReference type="PROSITE" id="PS50035">
    <property type="entry name" value="PLD"/>
    <property type="match status" value="2"/>
</dbReference>
<evidence type="ECO:0000313" key="10">
    <source>
        <dbReference type="EMBL" id="MBM7714454.1"/>
    </source>
</evidence>
<name>A0ABS2R5L4_9BACI</name>
<protein>
    <recommendedName>
        <fullName evidence="8">Cardiolipin synthase</fullName>
        <ecNumber evidence="8">2.7.8.-</ecNumber>
    </recommendedName>
</protein>
<keyword evidence="2" id="KW-1003">Cell membrane</keyword>
<feature type="domain" description="PLD phosphodiesterase" evidence="9">
    <location>
        <begin position="141"/>
        <end position="168"/>
    </location>
</feature>
<dbReference type="Pfam" id="PF13091">
    <property type="entry name" value="PLDc_2"/>
    <property type="match status" value="2"/>
</dbReference>
<dbReference type="SUPFAM" id="SSF56024">
    <property type="entry name" value="Phospholipase D/nuclease"/>
    <property type="match status" value="2"/>
</dbReference>
<dbReference type="RefSeq" id="WP_236017005.1">
    <property type="nucleotide sequence ID" value="NZ_JAFBFH010000007.1"/>
</dbReference>
<feature type="domain" description="PLD phosphodiesterase" evidence="9">
    <location>
        <begin position="313"/>
        <end position="340"/>
    </location>
</feature>
<dbReference type="CDD" id="cd09110">
    <property type="entry name" value="PLDc_CLS_1"/>
    <property type="match status" value="1"/>
</dbReference>
<sequence>MKWLACFTAIVIILVSFCMTDYYIGRFIARKRGKPPQSPLRKSDITLLVRGTDLFIQYFDDLYNARSSIHVLFYIVRNDSFGKLFFDILMDRAKSGVKVRLLLDWFGSRTVSKQLIQKARRNGVEVHYCNTPRLPFLFFTLQRRNHRKITVIDGKIGYVGGYNIGEEYIDLDSLLSPWRDYHLRIEGTGTADLQSVFLRDWKRATGVTDFDEQALFPSLAEGPITHRFFPTEGVGAEEEIIRHIEKATNSIFIGTPYFIPPKKVMASLEKALENNVKVTILVPRMSDHPIVKEASFPYLRKILAKGGTVYQYKEGFFHAKVLLFDDAVCDIGTANFDYRSLLLNKEINCFIYDHEFIAHVKKIIAEDIMQSTQLSHRDLQAVNIRFRIIEWIGGLIKGLL</sequence>
<keyword evidence="7" id="KW-0472">Membrane</keyword>
<dbReference type="EC" id="2.7.8.-" evidence="8"/>
<evidence type="ECO:0000256" key="8">
    <source>
        <dbReference type="NCBIfam" id="TIGR04265"/>
    </source>
</evidence>
<accession>A0ABS2R5L4</accession>
<dbReference type="InterPro" id="IPR001736">
    <property type="entry name" value="PLipase_D/transphosphatidylase"/>
</dbReference>
<evidence type="ECO:0000259" key="9">
    <source>
        <dbReference type="PROSITE" id="PS50035"/>
    </source>
</evidence>
<dbReference type="SMART" id="SM00155">
    <property type="entry name" value="PLDc"/>
    <property type="match status" value="2"/>
</dbReference>
<evidence type="ECO:0000256" key="6">
    <source>
        <dbReference type="ARBA" id="ARBA00022989"/>
    </source>
</evidence>
<proteinExistence type="predicted"/>
<organism evidence="10 11">
    <name type="scientific">Siminovitchia thermophila</name>
    <dbReference type="NCBI Taxonomy" id="1245522"/>
    <lineage>
        <taxon>Bacteria</taxon>
        <taxon>Bacillati</taxon>
        <taxon>Bacillota</taxon>
        <taxon>Bacilli</taxon>
        <taxon>Bacillales</taxon>
        <taxon>Bacillaceae</taxon>
        <taxon>Siminovitchia</taxon>
    </lineage>
</organism>
<keyword evidence="11" id="KW-1185">Reference proteome</keyword>
<evidence type="ECO:0000256" key="2">
    <source>
        <dbReference type="ARBA" id="ARBA00022475"/>
    </source>
</evidence>
<comment type="subcellular location">
    <subcellularLocation>
        <location evidence="1">Cell membrane</location>
    </subcellularLocation>
</comment>
<dbReference type="Proteomes" id="UP000823485">
    <property type="component" value="Unassembled WGS sequence"/>
</dbReference>
<keyword evidence="4" id="KW-0812">Transmembrane</keyword>
<dbReference type="Gene3D" id="3.30.870.10">
    <property type="entry name" value="Endonuclease Chain A"/>
    <property type="match status" value="2"/>
</dbReference>
<dbReference type="InterPro" id="IPR022924">
    <property type="entry name" value="Cardiolipin_synthase"/>
</dbReference>
<dbReference type="CDD" id="cd09112">
    <property type="entry name" value="PLDc_CLS_2"/>
    <property type="match status" value="1"/>
</dbReference>
<keyword evidence="6" id="KW-1133">Transmembrane helix</keyword>
<dbReference type="EMBL" id="JAFBFH010000007">
    <property type="protein sequence ID" value="MBM7714454.1"/>
    <property type="molecule type" value="Genomic_DNA"/>
</dbReference>
<evidence type="ECO:0000256" key="1">
    <source>
        <dbReference type="ARBA" id="ARBA00004236"/>
    </source>
</evidence>
<dbReference type="NCBIfam" id="TIGR04265">
    <property type="entry name" value="bac_cardiolipin"/>
    <property type="match status" value="1"/>
</dbReference>
<evidence type="ECO:0000256" key="4">
    <source>
        <dbReference type="ARBA" id="ARBA00022692"/>
    </source>
</evidence>
<reference evidence="10 11" key="1">
    <citation type="submission" date="2021-01" db="EMBL/GenBank/DDBJ databases">
        <title>Genomic Encyclopedia of Type Strains, Phase IV (KMG-IV): sequencing the most valuable type-strain genomes for metagenomic binning, comparative biology and taxonomic classification.</title>
        <authorList>
            <person name="Goeker M."/>
        </authorList>
    </citation>
    <scope>NUCLEOTIDE SEQUENCE [LARGE SCALE GENOMIC DNA]</scope>
    <source>
        <strain evidence="10 11">DSM 105453</strain>
    </source>
</reference>
<keyword evidence="3 10" id="KW-0808">Transferase</keyword>
<keyword evidence="5" id="KW-0677">Repeat</keyword>
<evidence type="ECO:0000313" key="11">
    <source>
        <dbReference type="Proteomes" id="UP000823485"/>
    </source>
</evidence>
<evidence type="ECO:0000256" key="7">
    <source>
        <dbReference type="ARBA" id="ARBA00023136"/>
    </source>
</evidence>
<evidence type="ECO:0000256" key="5">
    <source>
        <dbReference type="ARBA" id="ARBA00022737"/>
    </source>
</evidence>
<comment type="caution">
    <text evidence="10">The sequence shown here is derived from an EMBL/GenBank/DDBJ whole genome shotgun (WGS) entry which is preliminary data.</text>
</comment>
<dbReference type="GO" id="GO:0016740">
    <property type="term" value="F:transferase activity"/>
    <property type="evidence" value="ECO:0007669"/>
    <property type="project" value="UniProtKB-KW"/>
</dbReference>
<dbReference type="PANTHER" id="PTHR21248">
    <property type="entry name" value="CARDIOLIPIN SYNTHASE"/>
    <property type="match status" value="1"/>
</dbReference>
<dbReference type="InterPro" id="IPR025202">
    <property type="entry name" value="PLD-like_dom"/>
</dbReference>